<evidence type="ECO:0000313" key="2">
    <source>
        <dbReference type="Proteomes" id="UP001642360"/>
    </source>
</evidence>
<comment type="caution">
    <text evidence="1">The sequence shown here is derived from an EMBL/GenBank/DDBJ whole genome shotgun (WGS) entry which is preliminary data.</text>
</comment>
<keyword evidence="2" id="KW-1185">Reference proteome</keyword>
<gene>
    <name evidence="1" type="ORF">ILEXP_LOCUS55126</name>
</gene>
<organism evidence="1 2">
    <name type="scientific">Ilex paraguariensis</name>
    <name type="common">yerba mate</name>
    <dbReference type="NCBI Taxonomy" id="185542"/>
    <lineage>
        <taxon>Eukaryota</taxon>
        <taxon>Viridiplantae</taxon>
        <taxon>Streptophyta</taxon>
        <taxon>Embryophyta</taxon>
        <taxon>Tracheophyta</taxon>
        <taxon>Spermatophyta</taxon>
        <taxon>Magnoliopsida</taxon>
        <taxon>eudicotyledons</taxon>
        <taxon>Gunneridae</taxon>
        <taxon>Pentapetalae</taxon>
        <taxon>asterids</taxon>
        <taxon>campanulids</taxon>
        <taxon>Aquifoliales</taxon>
        <taxon>Aquifoliaceae</taxon>
        <taxon>Ilex</taxon>
    </lineage>
</organism>
<sequence>MGNFKALFEFPRTIGSEDVEVQERCQTRATKAEYNLACAVPEDGANHTTTKSPTAFPPLQDLATLNSIPSICGGQNLDNDIIEALFDDNDRTISILSGSGEILSLVDGENVNPCEREVNSKTNPSCAIQARQEAINNSVMNTLPEPYGFGEARSPRLMSMFSSILGIFH</sequence>
<reference evidence="1 2" key="1">
    <citation type="submission" date="2024-02" db="EMBL/GenBank/DDBJ databases">
        <authorList>
            <person name="Vignale AGUSTIN F."/>
            <person name="Sosa J E."/>
            <person name="Modenutti C."/>
        </authorList>
    </citation>
    <scope>NUCLEOTIDE SEQUENCE [LARGE SCALE GENOMIC DNA]</scope>
</reference>
<evidence type="ECO:0000313" key="1">
    <source>
        <dbReference type="EMBL" id="CAK9184781.1"/>
    </source>
</evidence>
<proteinExistence type="predicted"/>
<dbReference type="EMBL" id="CAUOFW020009069">
    <property type="protein sequence ID" value="CAK9184781.1"/>
    <property type="molecule type" value="Genomic_DNA"/>
</dbReference>
<protein>
    <submittedName>
        <fullName evidence="1">Uncharacterized protein</fullName>
    </submittedName>
</protein>
<accession>A0ABC8UUN7</accession>
<dbReference type="Proteomes" id="UP001642360">
    <property type="component" value="Unassembled WGS sequence"/>
</dbReference>
<name>A0ABC8UUN7_9AQUA</name>
<dbReference type="AlphaFoldDB" id="A0ABC8UUN7"/>